<name>A0A6C0P4E6_9BACL</name>
<keyword evidence="1" id="KW-0812">Transmembrane</keyword>
<dbReference type="EMBL" id="CP048286">
    <property type="protein sequence ID" value="QHW33126.1"/>
    <property type="molecule type" value="Genomic_DNA"/>
</dbReference>
<evidence type="ECO:0000256" key="1">
    <source>
        <dbReference type="SAM" id="Phobius"/>
    </source>
</evidence>
<dbReference type="Proteomes" id="UP000479114">
    <property type="component" value="Chromosome"/>
</dbReference>
<feature type="transmembrane region" description="Helical" evidence="1">
    <location>
        <begin position="230"/>
        <end position="251"/>
    </location>
</feature>
<organism evidence="2 3">
    <name type="scientific">Paenibacillus rhizovicinus</name>
    <dbReference type="NCBI Taxonomy" id="2704463"/>
    <lineage>
        <taxon>Bacteria</taxon>
        <taxon>Bacillati</taxon>
        <taxon>Bacillota</taxon>
        <taxon>Bacilli</taxon>
        <taxon>Bacillales</taxon>
        <taxon>Paenibacillaceae</taxon>
        <taxon>Paenibacillus</taxon>
    </lineage>
</organism>
<gene>
    <name evidence="2" type="ORF">GZH47_21515</name>
</gene>
<dbReference type="Pfam" id="PF12679">
    <property type="entry name" value="ABC2_membrane_2"/>
    <property type="match status" value="1"/>
</dbReference>
<dbReference type="RefSeq" id="WP_162643100.1">
    <property type="nucleotide sequence ID" value="NZ_CP048286.1"/>
</dbReference>
<dbReference type="AlphaFoldDB" id="A0A6C0P4E6"/>
<feature type="transmembrane region" description="Helical" evidence="1">
    <location>
        <begin position="73"/>
        <end position="94"/>
    </location>
</feature>
<dbReference type="PANTHER" id="PTHR43471">
    <property type="entry name" value="ABC TRANSPORTER PERMEASE"/>
    <property type="match status" value="1"/>
</dbReference>
<sequence>MRKWMVLYRKEWLELVRTYKLIWVPLVFLLLGAMQPVTTYFMPDILAHAGNLPEGAVISIPMPTAGEMMAQTLQQFNTIGLLIIALSSMNGISAERNGGITAMILVKPIAFRGYVAAKLASQITLIGIAFAAGFGAAYYYTSVLIGTPEWRGSLAAFLFYWLWLVLAGALTLCFSALLRSGAAAAACSLGLLALLAVLGSLLPDALGASPGMLPKLAAAQYLDTDSSKSWLSVIVTFCVLAAALETAAFALRKRPAL</sequence>
<accession>A0A6C0P4E6</accession>
<evidence type="ECO:0000313" key="2">
    <source>
        <dbReference type="EMBL" id="QHW33126.1"/>
    </source>
</evidence>
<feature type="transmembrane region" description="Helical" evidence="1">
    <location>
        <begin position="181"/>
        <end position="202"/>
    </location>
</feature>
<feature type="transmembrane region" description="Helical" evidence="1">
    <location>
        <begin position="152"/>
        <end position="174"/>
    </location>
</feature>
<keyword evidence="3" id="KW-1185">Reference proteome</keyword>
<proteinExistence type="predicted"/>
<keyword evidence="1" id="KW-1133">Transmembrane helix</keyword>
<keyword evidence="1" id="KW-0472">Membrane</keyword>
<reference evidence="2 3" key="1">
    <citation type="submission" date="2020-02" db="EMBL/GenBank/DDBJ databases">
        <title>Paenibacillus sp. nov., isolated from rhizosphere soil of tomato.</title>
        <authorList>
            <person name="Weon H.-Y."/>
            <person name="Lee S.A."/>
        </authorList>
    </citation>
    <scope>NUCLEOTIDE SEQUENCE [LARGE SCALE GENOMIC DNA]</scope>
    <source>
        <strain evidence="2 3">14171R-81</strain>
    </source>
</reference>
<dbReference type="GO" id="GO:0140359">
    <property type="term" value="F:ABC-type transporter activity"/>
    <property type="evidence" value="ECO:0007669"/>
    <property type="project" value="InterPro"/>
</dbReference>
<evidence type="ECO:0000313" key="3">
    <source>
        <dbReference type="Proteomes" id="UP000479114"/>
    </source>
</evidence>
<dbReference type="GO" id="GO:0005886">
    <property type="term" value="C:plasma membrane"/>
    <property type="evidence" value="ECO:0007669"/>
    <property type="project" value="UniProtKB-SubCell"/>
</dbReference>
<protein>
    <submittedName>
        <fullName evidence="2">ABC transporter permease subunit</fullName>
    </submittedName>
</protein>
<dbReference type="KEGG" id="prz:GZH47_21515"/>
<feature type="transmembrane region" description="Helical" evidence="1">
    <location>
        <begin position="115"/>
        <end position="140"/>
    </location>
</feature>